<evidence type="ECO:0000256" key="1">
    <source>
        <dbReference type="ARBA" id="ARBA00004651"/>
    </source>
</evidence>
<dbReference type="PANTHER" id="PTHR48020:SF12">
    <property type="entry name" value="PROTON MYO-INOSITOL COTRANSPORTER"/>
    <property type="match status" value="1"/>
</dbReference>
<dbReference type="SUPFAM" id="SSF103473">
    <property type="entry name" value="MFS general substrate transporter"/>
    <property type="match status" value="1"/>
</dbReference>
<feature type="transmembrane region" description="Helical" evidence="6">
    <location>
        <begin position="442"/>
        <end position="461"/>
    </location>
</feature>
<keyword evidence="4 6" id="KW-1133">Transmembrane helix</keyword>
<protein>
    <submittedName>
        <fullName evidence="8">MFS transporter</fullName>
    </submittedName>
</protein>
<comment type="caution">
    <text evidence="8">The sequence shown here is derived from an EMBL/GenBank/DDBJ whole genome shotgun (WGS) entry which is preliminary data.</text>
</comment>
<dbReference type="RefSeq" id="WP_191712221.1">
    <property type="nucleotide sequence ID" value="NZ_JACSPX010000001.1"/>
</dbReference>
<dbReference type="CDD" id="cd17316">
    <property type="entry name" value="MFS_SV2_like"/>
    <property type="match status" value="1"/>
</dbReference>
<keyword evidence="3 6" id="KW-0812">Transmembrane</keyword>
<keyword evidence="5 6" id="KW-0472">Membrane</keyword>
<dbReference type="Proteomes" id="UP000611521">
    <property type="component" value="Unassembled WGS sequence"/>
</dbReference>
<evidence type="ECO:0000313" key="9">
    <source>
        <dbReference type="Proteomes" id="UP000611521"/>
    </source>
</evidence>
<evidence type="ECO:0000259" key="7">
    <source>
        <dbReference type="PROSITE" id="PS50850"/>
    </source>
</evidence>
<evidence type="ECO:0000256" key="2">
    <source>
        <dbReference type="ARBA" id="ARBA00022448"/>
    </source>
</evidence>
<feature type="transmembrane region" description="Helical" evidence="6">
    <location>
        <begin position="169"/>
        <end position="189"/>
    </location>
</feature>
<feature type="domain" description="Major facilitator superfamily (MFS) profile" evidence="7">
    <location>
        <begin position="35"/>
        <end position="466"/>
    </location>
</feature>
<dbReference type="InterPro" id="IPR036259">
    <property type="entry name" value="MFS_trans_sf"/>
</dbReference>
<keyword evidence="9" id="KW-1185">Reference proteome</keyword>
<dbReference type="InterPro" id="IPR020846">
    <property type="entry name" value="MFS_dom"/>
</dbReference>
<evidence type="ECO:0000256" key="5">
    <source>
        <dbReference type="ARBA" id="ARBA00023136"/>
    </source>
</evidence>
<feature type="transmembrane region" description="Helical" evidence="6">
    <location>
        <begin position="126"/>
        <end position="148"/>
    </location>
</feature>
<evidence type="ECO:0000256" key="3">
    <source>
        <dbReference type="ARBA" id="ARBA00022692"/>
    </source>
</evidence>
<feature type="transmembrane region" description="Helical" evidence="6">
    <location>
        <begin position="35"/>
        <end position="57"/>
    </location>
</feature>
<feature type="transmembrane region" description="Helical" evidence="6">
    <location>
        <begin position="101"/>
        <end position="120"/>
    </location>
</feature>
<feature type="transmembrane region" description="Helical" evidence="6">
    <location>
        <begin position="283"/>
        <end position="311"/>
    </location>
</feature>
<evidence type="ECO:0000256" key="6">
    <source>
        <dbReference type="SAM" id="Phobius"/>
    </source>
</evidence>
<keyword evidence="2" id="KW-0813">Transport</keyword>
<dbReference type="Gene3D" id="1.20.1250.20">
    <property type="entry name" value="MFS general substrate transporter like domains"/>
    <property type="match status" value="1"/>
</dbReference>
<evidence type="ECO:0000313" key="8">
    <source>
        <dbReference type="EMBL" id="MBD8011534.1"/>
    </source>
</evidence>
<dbReference type="PROSITE" id="PS50850">
    <property type="entry name" value="MFS"/>
    <property type="match status" value="1"/>
</dbReference>
<dbReference type="InterPro" id="IPR050814">
    <property type="entry name" value="Myo-inositol_Transporter"/>
</dbReference>
<gene>
    <name evidence="8" type="ORF">H9633_04400</name>
</gene>
<feature type="transmembrane region" description="Helical" evidence="6">
    <location>
        <begin position="195"/>
        <end position="214"/>
    </location>
</feature>
<feature type="transmembrane region" description="Helical" evidence="6">
    <location>
        <begin position="317"/>
        <end position="338"/>
    </location>
</feature>
<reference evidence="8 9" key="1">
    <citation type="submission" date="2020-08" db="EMBL/GenBank/DDBJ databases">
        <title>A Genomic Blueprint of the Chicken Gut Microbiome.</title>
        <authorList>
            <person name="Gilroy R."/>
            <person name="Ravi A."/>
            <person name="Getino M."/>
            <person name="Pursley I."/>
            <person name="Horton D.L."/>
            <person name="Alikhan N.-F."/>
            <person name="Baker D."/>
            <person name="Gharbi K."/>
            <person name="Hall N."/>
            <person name="Watson M."/>
            <person name="Adriaenssens E.M."/>
            <person name="Foster-Nyarko E."/>
            <person name="Jarju S."/>
            <person name="Secka A."/>
            <person name="Antonio M."/>
            <person name="Oren A."/>
            <person name="Chaudhuri R."/>
            <person name="La Ragione R.M."/>
            <person name="Hildebrand F."/>
            <person name="Pallen M.J."/>
        </authorList>
    </citation>
    <scope>NUCLEOTIDE SEQUENCE [LARGE SCALE GENOMIC DNA]</scope>
    <source>
        <strain evidence="8 9">Re1</strain>
    </source>
</reference>
<dbReference type="EMBL" id="JACSPX010000001">
    <property type="protein sequence ID" value="MBD8011534.1"/>
    <property type="molecule type" value="Genomic_DNA"/>
</dbReference>
<name>A0ABR8W3E0_9MICO</name>
<organism evidence="8 9">
    <name type="scientific">Microbacterium commune</name>
    <dbReference type="NCBI Taxonomy" id="2762219"/>
    <lineage>
        <taxon>Bacteria</taxon>
        <taxon>Bacillati</taxon>
        <taxon>Actinomycetota</taxon>
        <taxon>Actinomycetes</taxon>
        <taxon>Micrococcales</taxon>
        <taxon>Microbacteriaceae</taxon>
        <taxon>Microbacterium</taxon>
    </lineage>
</organism>
<accession>A0ABR8W3E0</accession>
<dbReference type="InterPro" id="IPR005828">
    <property type="entry name" value="MFS_sugar_transport-like"/>
</dbReference>
<dbReference type="PANTHER" id="PTHR48020">
    <property type="entry name" value="PROTON MYO-INOSITOL COTRANSPORTER"/>
    <property type="match status" value="1"/>
</dbReference>
<proteinExistence type="predicted"/>
<comment type="subcellular location">
    <subcellularLocation>
        <location evidence="1">Cell membrane</location>
        <topology evidence="1">Multi-pass membrane protein</topology>
    </subcellularLocation>
</comment>
<feature type="transmembrane region" description="Helical" evidence="6">
    <location>
        <begin position="69"/>
        <end position="89"/>
    </location>
</feature>
<dbReference type="Pfam" id="PF00083">
    <property type="entry name" value="Sugar_tr"/>
    <property type="match status" value="1"/>
</dbReference>
<sequence length="477" mass="50947">MSLDQKTATTVIRTRRDVHALLAEKGSQGAKTKAIIVLALGGIFMDAYDFSSLAFGITAVKEEFGLDPLMTGFVNAAIMVGSVVGAIFGGMLVDRFGRYKLFMADMAFFVVAAIGCALAPNEWVLIFFRFLMGIGVGLDLPVAMAFLAEFSKLRGSGSRSQRVNAWSPAWYIATGFGYLLVLAVFLVLPVAQHDILWRVVVGFGAVPAIIVLLVRRKYMAESPQWLADQGDLRGAVDVMRSHHGLDVELAPDAEDSRTAVRARTGHWRQYGELFAARYRLRTIAALCVSVFSTFGYNAVAYGTPLIIALLFQQGPLVTILSALVINLGFGAAGGLLGVGLVNRVGARRMTIIGFAIQAASLLTLAIVGIPTGALVIISIAMLAAFVFAQAGGPGANLMSYATLSYPTRLRGVGVGFNEAVKRVFSIVSLVFFPVLATSLSTGVFWIVALAPLAGLISLLIIRWDPTGKDVDAEDQLS</sequence>
<evidence type="ECO:0000256" key="4">
    <source>
        <dbReference type="ARBA" id="ARBA00022989"/>
    </source>
</evidence>